<feature type="signal peptide" evidence="1">
    <location>
        <begin position="1"/>
        <end position="18"/>
    </location>
</feature>
<keyword evidence="1" id="KW-0732">Signal</keyword>
<evidence type="ECO:0000313" key="2">
    <source>
        <dbReference type="EMBL" id="ADV68490.1"/>
    </source>
</evidence>
<accession>E8UBQ1</accession>
<gene>
    <name evidence="2" type="ordered locus">Deima_2861</name>
</gene>
<organism evidence="2 3">
    <name type="scientific">Deinococcus maricopensis (strain DSM 21211 / LMG 22137 / NRRL B-23946 / LB-34)</name>
    <dbReference type="NCBI Taxonomy" id="709986"/>
    <lineage>
        <taxon>Bacteria</taxon>
        <taxon>Thermotogati</taxon>
        <taxon>Deinococcota</taxon>
        <taxon>Deinococci</taxon>
        <taxon>Deinococcales</taxon>
        <taxon>Deinococcaceae</taxon>
        <taxon>Deinococcus</taxon>
    </lineage>
</organism>
<dbReference type="OrthoDB" id="55890at2"/>
<reference evidence="3" key="2">
    <citation type="submission" date="2011-01" db="EMBL/GenBank/DDBJ databases">
        <title>The complete genome of Deinococcus maricopensis DSM 21211.</title>
        <authorList>
            <consortium name="US DOE Joint Genome Institute (JGI-PGF)"/>
            <person name="Lucas S."/>
            <person name="Copeland A."/>
            <person name="Lapidus A."/>
            <person name="Goodwin L."/>
            <person name="Pitluck S."/>
            <person name="Kyrpides N."/>
            <person name="Mavromatis K."/>
            <person name="Pagani I."/>
            <person name="Ivanova N."/>
            <person name="Ovchinnikova G."/>
            <person name="Zeytun A."/>
            <person name="Detter J.C."/>
            <person name="Han C."/>
            <person name="Land M."/>
            <person name="Hauser L."/>
            <person name="Markowitz V."/>
            <person name="Cheng J.-F."/>
            <person name="Hugenholtz P."/>
            <person name="Woyke T."/>
            <person name="Wu D."/>
            <person name="Pukall R."/>
            <person name="Gehrich-Schroeter G."/>
            <person name="Brambilla E."/>
            <person name="Klenk H.-P."/>
            <person name="Eisen J.A."/>
        </authorList>
    </citation>
    <scope>NUCLEOTIDE SEQUENCE [LARGE SCALE GENOMIC DNA]</scope>
    <source>
        <strain evidence="3">DSM 21211 / LMG 22137 / NRRL B-23946 / LB-34</strain>
    </source>
</reference>
<name>E8UBQ1_DEIML</name>
<keyword evidence="3" id="KW-1185">Reference proteome</keyword>
<dbReference type="RefSeq" id="WP_013557994.1">
    <property type="nucleotide sequence ID" value="NC_014958.1"/>
</dbReference>
<feature type="chain" id="PRO_5003232402" evidence="1">
    <location>
        <begin position="19"/>
        <end position="551"/>
    </location>
</feature>
<evidence type="ECO:0000256" key="1">
    <source>
        <dbReference type="SAM" id="SignalP"/>
    </source>
</evidence>
<dbReference type="HOGENOM" id="CLU_494114_0_0_0"/>
<proteinExistence type="predicted"/>
<sequence precursor="true">MRGGRALGLILLCSAALAASDVTVPSGWQRQLQGQATLLKPADLRNGEVYTVLVFPPQPLNGQGVQEWTQRVINAGLPQYGKLLEPGALTYQAPLWVSTNIVSYNGQTLAVSFVAFPAGQDQGQLVTLLSSVNTELTGRYSKAVGQVIGTLAASTRAVQADAPSLPAGARPGGSLQLGTYACTVGIRGESKRDTYSLSLYGNQEWRQEVGGKEQRANAYRYDAASGRLDVDSSLWMYNAQYDDDFSVFYRDAGGRGVIYAEDDYGLGVRVTTCQYVGENKRPSPADVKAKAEAAAAEAARFKWVTAPGKGVQGSQIEGLLHTGRNEYTAMGLQFKESWTLLLKDGWAYDGLRVPPADLDVAASRKNEPGRWRKWRRQGKDVVALDARTNKWLPVEGSRVLPATPGERLERRVEYTSAYTLGGGGFGSYISSDAFHFSRDGTFERSRSSFGGTGVVQATNGFVGSASATSGKTGCSASSGFSSQTNGAGVAGGSAREDASCGSDFEGTYSLNGYTAEFRYRSGRVERKLFFFWDVKKTYMLIGERSYSAGDD</sequence>
<dbReference type="EMBL" id="CP002454">
    <property type="protein sequence ID" value="ADV68490.1"/>
    <property type="molecule type" value="Genomic_DNA"/>
</dbReference>
<dbReference type="KEGG" id="dmr:Deima_2861"/>
<dbReference type="Proteomes" id="UP000008635">
    <property type="component" value="Chromosome"/>
</dbReference>
<protein>
    <submittedName>
        <fullName evidence="2">Uncharacterized protein</fullName>
    </submittedName>
</protein>
<reference evidence="2 3" key="1">
    <citation type="journal article" date="2011" name="Stand. Genomic Sci.">
        <title>Complete genome sequence of Deinococcus maricopensis type strain (LB-34).</title>
        <authorList>
            <person name="Pukall R."/>
            <person name="Zeytun A."/>
            <person name="Lucas S."/>
            <person name="Lapidus A."/>
            <person name="Hammon N."/>
            <person name="Deshpande S."/>
            <person name="Nolan M."/>
            <person name="Cheng J.F."/>
            <person name="Pitluck S."/>
            <person name="Liolios K."/>
            <person name="Pagani I."/>
            <person name="Mikhailova N."/>
            <person name="Ivanova N."/>
            <person name="Mavromatis K."/>
            <person name="Pati A."/>
            <person name="Tapia R."/>
            <person name="Han C."/>
            <person name="Goodwin L."/>
            <person name="Chen A."/>
            <person name="Palaniappan K."/>
            <person name="Land M."/>
            <person name="Hauser L."/>
            <person name="Chang Y.J."/>
            <person name="Jeffries C.D."/>
            <person name="Brambilla E.M."/>
            <person name="Rohde M."/>
            <person name="Goker M."/>
            <person name="Detter J.C."/>
            <person name="Woyke T."/>
            <person name="Bristow J."/>
            <person name="Eisen J.A."/>
            <person name="Markowitz V."/>
            <person name="Hugenholtz P."/>
            <person name="Kyrpides N.C."/>
            <person name="Klenk H.P."/>
        </authorList>
    </citation>
    <scope>NUCLEOTIDE SEQUENCE [LARGE SCALE GENOMIC DNA]</scope>
    <source>
        <strain evidence="3">DSM 21211 / LMG 22137 / NRRL B-23946 / LB-34</strain>
    </source>
</reference>
<evidence type="ECO:0000313" key="3">
    <source>
        <dbReference type="Proteomes" id="UP000008635"/>
    </source>
</evidence>
<dbReference type="AlphaFoldDB" id="E8UBQ1"/>